<dbReference type="Pfam" id="PF02234">
    <property type="entry name" value="CDI"/>
    <property type="match status" value="1"/>
</dbReference>
<feature type="region of interest" description="Disordered" evidence="6">
    <location>
        <begin position="91"/>
        <end position="122"/>
    </location>
</feature>
<evidence type="ECO:0000256" key="6">
    <source>
        <dbReference type="SAM" id="MobiDB-lite"/>
    </source>
</evidence>
<evidence type="ECO:0000256" key="2">
    <source>
        <dbReference type="ARBA" id="ARBA00010274"/>
    </source>
</evidence>
<evidence type="ECO:0000256" key="1">
    <source>
        <dbReference type="ARBA" id="ARBA00004642"/>
    </source>
</evidence>
<organism evidence="7 8">
    <name type="scientific">Daucus carota subsp. sativus</name>
    <name type="common">Carrot</name>
    <dbReference type="NCBI Taxonomy" id="79200"/>
    <lineage>
        <taxon>Eukaryota</taxon>
        <taxon>Viridiplantae</taxon>
        <taxon>Streptophyta</taxon>
        <taxon>Embryophyta</taxon>
        <taxon>Tracheophyta</taxon>
        <taxon>Spermatophyta</taxon>
        <taxon>Magnoliopsida</taxon>
        <taxon>eudicotyledons</taxon>
        <taxon>Gunneridae</taxon>
        <taxon>Pentapetalae</taxon>
        <taxon>asterids</taxon>
        <taxon>campanulids</taxon>
        <taxon>Apiales</taxon>
        <taxon>Apiaceae</taxon>
        <taxon>Apioideae</taxon>
        <taxon>Scandiceae</taxon>
        <taxon>Daucinae</taxon>
        <taxon>Daucus</taxon>
        <taxon>Daucus sect. Daucus</taxon>
    </lineage>
</organism>
<dbReference type="GO" id="GO:0051726">
    <property type="term" value="P:regulation of cell cycle"/>
    <property type="evidence" value="ECO:0007669"/>
    <property type="project" value="InterPro"/>
</dbReference>
<evidence type="ECO:0000313" key="7">
    <source>
        <dbReference type="EMBL" id="WOG93098.1"/>
    </source>
</evidence>
<dbReference type="EMBL" id="CP093345">
    <property type="protein sequence ID" value="WOG93098.1"/>
    <property type="molecule type" value="Genomic_DNA"/>
</dbReference>
<dbReference type="PIRSF" id="PIRSF017811">
    <property type="entry name" value="CDK_inhib_pln"/>
    <property type="match status" value="1"/>
</dbReference>
<dbReference type="GO" id="GO:0005654">
    <property type="term" value="C:nucleoplasm"/>
    <property type="evidence" value="ECO:0007669"/>
    <property type="project" value="UniProtKB-SubCell"/>
</dbReference>
<keyword evidence="3 5" id="KW-0649">Protein kinase inhibitor</keyword>
<keyword evidence="4" id="KW-0131">Cell cycle</keyword>
<protein>
    <recommendedName>
        <fullName evidence="5">Cyclin-dependent kinase inhibitor</fullName>
    </recommendedName>
</protein>
<evidence type="ECO:0000313" key="8">
    <source>
        <dbReference type="Proteomes" id="UP000077755"/>
    </source>
</evidence>
<dbReference type="Proteomes" id="UP000077755">
    <property type="component" value="Chromosome 3"/>
</dbReference>
<name>A0A166AZE5_DAUCS</name>
<gene>
    <name evidence="7" type="ORF">DCAR_0312379</name>
</gene>
<dbReference type="InterPro" id="IPR003175">
    <property type="entry name" value="CDI_dom"/>
</dbReference>
<accession>A0A166AZE5</accession>
<dbReference type="InterPro" id="IPR044275">
    <property type="entry name" value="KRP"/>
</dbReference>
<evidence type="ECO:0000256" key="5">
    <source>
        <dbReference type="PIRNR" id="PIRNR017811"/>
    </source>
</evidence>
<dbReference type="OMA" id="CNLARRE"/>
<sequence>MDASKVRVRAEALDMSEDRPGKLKRRKVGSGELAMSSSLTHELNNIRKNSTASDSLGDGIAANNESLYPNFGSHGGASCCSSNGSDKASFDTFDSTDMVERGGTEASSSTKYNSSERGEETTLKLKARETPLQRESTFKTSFQRLVTTEKFMPSEAQLEEFFAVAERGLRNQFADKYNYDISKDEPMVGRYEWLLLKP</sequence>
<keyword evidence="8" id="KW-1185">Reference proteome</keyword>
<comment type="similarity">
    <text evidence="2 5">Belongs to the CDI family. ICK/KRP subfamily.</text>
</comment>
<dbReference type="Gene3D" id="4.10.365.10">
    <property type="entry name" value="p27"/>
    <property type="match status" value="1"/>
</dbReference>
<evidence type="ECO:0000256" key="3">
    <source>
        <dbReference type="ARBA" id="ARBA00023013"/>
    </source>
</evidence>
<dbReference type="AlphaFoldDB" id="A0A166AZE5"/>
<dbReference type="PANTHER" id="PTHR46776">
    <property type="entry name" value="CYCLIN-DEPENDENT KINASE INHIBITOR 4-RELATED"/>
    <property type="match status" value="1"/>
</dbReference>
<dbReference type="Gramene" id="KZN02148">
    <property type="protein sequence ID" value="KZN02148"/>
    <property type="gene ID" value="DCAR_010902"/>
</dbReference>
<proteinExistence type="inferred from homology"/>
<dbReference type="InterPro" id="IPR044898">
    <property type="entry name" value="CDI_dom_sf"/>
</dbReference>
<dbReference type="GO" id="GO:0004861">
    <property type="term" value="F:cyclin-dependent protein serine/threonine kinase inhibitor activity"/>
    <property type="evidence" value="ECO:0007669"/>
    <property type="project" value="UniProtKB-UniRule"/>
</dbReference>
<reference evidence="7" key="2">
    <citation type="submission" date="2022-03" db="EMBL/GenBank/DDBJ databases">
        <title>Draft title - Genomic analysis of global carrot germplasm unveils the trajectory of domestication and the origin of high carotenoid orange carrot.</title>
        <authorList>
            <person name="Iorizzo M."/>
            <person name="Ellison S."/>
            <person name="Senalik D."/>
            <person name="Macko-Podgorni A."/>
            <person name="Grzebelus D."/>
            <person name="Bostan H."/>
            <person name="Rolling W."/>
            <person name="Curaba J."/>
            <person name="Simon P."/>
        </authorList>
    </citation>
    <scope>NUCLEOTIDE SEQUENCE</scope>
    <source>
        <tissue evidence="7">Leaf</tissue>
    </source>
</reference>
<dbReference type="OrthoDB" id="6373236at2759"/>
<reference evidence="7" key="1">
    <citation type="journal article" date="2016" name="Nat. Genet.">
        <title>A high-quality carrot genome assembly provides new insights into carotenoid accumulation and asterid genome evolution.</title>
        <authorList>
            <person name="Iorizzo M."/>
            <person name="Ellison S."/>
            <person name="Senalik D."/>
            <person name="Zeng P."/>
            <person name="Satapoomin P."/>
            <person name="Huang J."/>
            <person name="Bowman M."/>
            <person name="Iovene M."/>
            <person name="Sanseverino W."/>
            <person name="Cavagnaro P."/>
            <person name="Yildiz M."/>
            <person name="Macko-Podgorni A."/>
            <person name="Moranska E."/>
            <person name="Grzebelus E."/>
            <person name="Grzebelus D."/>
            <person name="Ashrafi H."/>
            <person name="Zheng Z."/>
            <person name="Cheng S."/>
            <person name="Spooner D."/>
            <person name="Van Deynze A."/>
            <person name="Simon P."/>
        </authorList>
    </citation>
    <scope>NUCLEOTIDE SEQUENCE</scope>
    <source>
        <tissue evidence="7">Leaf</tissue>
    </source>
</reference>
<feature type="region of interest" description="Disordered" evidence="6">
    <location>
        <begin position="1"/>
        <end position="32"/>
    </location>
</feature>
<comment type="subcellular location">
    <subcellularLocation>
        <location evidence="1">Nucleus</location>
        <location evidence="1">Nucleoplasm</location>
    </subcellularLocation>
</comment>
<feature type="compositionally biased region" description="Basic and acidic residues" evidence="6">
    <location>
        <begin position="1"/>
        <end position="21"/>
    </location>
</feature>
<evidence type="ECO:0000256" key="4">
    <source>
        <dbReference type="ARBA" id="ARBA00023306"/>
    </source>
</evidence>
<dbReference type="KEGG" id="dcr:108213494"/>